<comment type="similarity">
    <text evidence="1">Belongs to the FAM76 family.</text>
</comment>
<feature type="compositionally biased region" description="Basic and acidic residues" evidence="3">
    <location>
        <begin position="112"/>
        <end position="127"/>
    </location>
</feature>
<dbReference type="PANTHER" id="PTHR46176">
    <property type="entry name" value="LD21662P"/>
    <property type="match status" value="1"/>
</dbReference>
<keyword evidence="2" id="KW-0175">Coiled coil</keyword>
<dbReference type="Proteomes" id="UP001497623">
    <property type="component" value="Unassembled WGS sequence"/>
</dbReference>
<feature type="compositionally biased region" description="Polar residues" evidence="3">
    <location>
        <begin position="421"/>
        <end position="430"/>
    </location>
</feature>
<name>A0AAV2PYA0_MEGNR</name>
<dbReference type="GO" id="GO:0016607">
    <property type="term" value="C:nuclear speck"/>
    <property type="evidence" value="ECO:0007669"/>
    <property type="project" value="TreeGrafter"/>
</dbReference>
<feature type="compositionally biased region" description="Basic and acidic residues" evidence="3">
    <location>
        <begin position="338"/>
        <end position="385"/>
    </location>
</feature>
<dbReference type="PANTHER" id="PTHR46176:SF1">
    <property type="entry name" value="LD21662P"/>
    <property type="match status" value="1"/>
</dbReference>
<feature type="compositionally biased region" description="Basic and acidic residues" evidence="3">
    <location>
        <begin position="431"/>
        <end position="487"/>
    </location>
</feature>
<proteinExistence type="inferred from homology"/>
<feature type="non-terminal residue" evidence="4">
    <location>
        <position position="511"/>
    </location>
</feature>
<organism evidence="4 5">
    <name type="scientific">Meganyctiphanes norvegica</name>
    <name type="common">Northern krill</name>
    <name type="synonym">Thysanopoda norvegica</name>
    <dbReference type="NCBI Taxonomy" id="48144"/>
    <lineage>
        <taxon>Eukaryota</taxon>
        <taxon>Metazoa</taxon>
        <taxon>Ecdysozoa</taxon>
        <taxon>Arthropoda</taxon>
        <taxon>Crustacea</taxon>
        <taxon>Multicrustacea</taxon>
        <taxon>Malacostraca</taxon>
        <taxon>Eumalacostraca</taxon>
        <taxon>Eucarida</taxon>
        <taxon>Euphausiacea</taxon>
        <taxon>Euphausiidae</taxon>
        <taxon>Meganyctiphanes</taxon>
    </lineage>
</organism>
<feature type="non-terminal residue" evidence="4">
    <location>
        <position position="1"/>
    </location>
</feature>
<protein>
    <submittedName>
        <fullName evidence="4">Uncharacterized protein</fullName>
    </submittedName>
</protein>
<evidence type="ECO:0000313" key="5">
    <source>
        <dbReference type="Proteomes" id="UP001497623"/>
    </source>
</evidence>
<sequence length="511" mass="57681">GPMVLCTYCRCEFQQENKKSNICPRCNNNKTKYGNPRACEYCNIIAAFIGSKCQKCANSIKKYGPPIRCSQCKLKCAFNRPGTDKSRVLCLMCMMSRKRSKDKAGAYGYKVKSSDHEKSAGHSEEVKGNNASVNSDLTSTPSGTGKKTFNQNISGRSVKNKSGYLQKIEQDIEYKEDGTTDLIGGWAKYRKRSLGPTQSISPFETPTKITPSRSVQRNFEGMSPGEQIVMVLNLQAKIANLTSTLSAKDNQLQEKEASWDRLMTEERDRIYQSEDKLRKEIEDKTTNLRETVNALKEKLTAATTELATIKARGKSGDNTNTATDSAAGASDDSDKDEQDNKREKSRSESPMYRDEMDDKNSDNESEKDKNFEKESDNEYNDDKNMAKHSKRKSIMIVSDTDDEDANHNENVESDEKDEIQTKNQGENSSEFTKDDSEKNDQDVLDDEMKVENNEQLIEGHKSVENEKVDNISEDNQNIKENENKSEDDISDEEDIQLGKNKSKNNIYSDSE</sequence>
<dbReference type="Pfam" id="PF16046">
    <property type="entry name" value="FAM76"/>
    <property type="match status" value="1"/>
</dbReference>
<dbReference type="EMBL" id="CAXKWB010002246">
    <property type="protein sequence ID" value="CAL4066446.1"/>
    <property type="molecule type" value="Genomic_DNA"/>
</dbReference>
<accession>A0AAV2PYA0</accession>
<evidence type="ECO:0000256" key="1">
    <source>
        <dbReference type="ARBA" id="ARBA00009097"/>
    </source>
</evidence>
<keyword evidence="5" id="KW-1185">Reference proteome</keyword>
<evidence type="ECO:0000256" key="2">
    <source>
        <dbReference type="ARBA" id="ARBA00023054"/>
    </source>
</evidence>
<feature type="compositionally biased region" description="Low complexity" evidence="3">
    <location>
        <begin position="316"/>
        <end position="330"/>
    </location>
</feature>
<gene>
    <name evidence="4" type="ORF">MNOR_LOCUS5693</name>
</gene>
<feature type="compositionally biased region" description="Polar residues" evidence="3">
    <location>
        <begin position="129"/>
        <end position="154"/>
    </location>
</feature>
<feature type="region of interest" description="Disordered" evidence="3">
    <location>
        <begin position="112"/>
        <end position="154"/>
    </location>
</feature>
<evidence type="ECO:0000256" key="3">
    <source>
        <dbReference type="SAM" id="MobiDB-lite"/>
    </source>
</evidence>
<comment type="caution">
    <text evidence="4">The sequence shown here is derived from an EMBL/GenBank/DDBJ whole genome shotgun (WGS) entry which is preliminary data.</text>
</comment>
<feature type="region of interest" description="Disordered" evidence="3">
    <location>
        <begin position="311"/>
        <end position="511"/>
    </location>
</feature>
<reference evidence="4 5" key="1">
    <citation type="submission" date="2024-05" db="EMBL/GenBank/DDBJ databases">
        <authorList>
            <person name="Wallberg A."/>
        </authorList>
    </citation>
    <scope>NUCLEOTIDE SEQUENCE [LARGE SCALE GENOMIC DNA]</scope>
</reference>
<dbReference type="InterPro" id="IPR032017">
    <property type="entry name" value="FAM76"/>
</dbReference>
<dbReference type="AlphaFoldDB" id="A0AAV2PYA0"/>
<evidence type="ECO:0000313" key="4">
    <source>
        <dbReference type="EMBL" id="CAL4066446.1"/>
    </source>
</evidence>